<dbReference type="Gene3D" id="3.40.50.300">
    <property type="entry name" value="P-loop containing nucleotide triphosphate hydrolases"/>
    <property type="match status" value="1"/>
</dbReference>
<dbReference type="PANTHER" id="PTHR36978">
    <property type="entry name" value="P-LOOP CONTAINING NUCLEOTIDE TRIPHOSPHATE HYDROLASE"/>
    <property type="match status" value="1"/>
</dbReference>
<proteinExistence type="predicted"/>
<organism evidence="2 3">
    <name type="scientific">Elongatibacter sediminis</name>
    <dbReference type="NCBI Taxonomy" id="3119006"/>
    <lineage>
        <taxon>Bacteria</taxon>
        <taxon>Pseudomonadati</taxon>
        <taxon>Pseudomonadota</taxon>
        <taxon>Gammaproteobacteria</taxon>
        <taxon>Chromatiales</taxon>
        <taxon>Wenzhouxiangellaceae</taxon>
        <taxon>Elongatibacter</taxon>
    </lineage>
</organism>
<dbReference type="PANTHER" id="PTHR36978:SF4">
    <property type="entry name" value="P-LOOP CONTAINING NUCLEOSIDE TRIPHOSPHATE HYDROLASE PROTEIN"/>
    <property type="match status" value="1"/>
</dbReference>
<accession>A0AAW9RHK3</accession>
<dbReference type="Proteomes" id="UP001359886">
    <property type="component" value="Unassembled WGS sequence"/>
</dbReference>
<feature type="compositionally biased region" description="Polar residues" evidence="1">
    <location>
        <begin position="234"/>
        <end position="244"/>
    </location>
</feature>
<sequence length="629" mass="72327">MEASPESNAVNPDSKIRGRVFCLGMNKTGTSTLKRCFKELGYRPIASPGTYSRAEIARVNHFYKYKNYEDMLQLAERFQAFEDRPWNMWRMYRELHERFPDSRFILTFREPESWWRSVEQWITVTKPESLARYQLHLRVLRPDRNAFIDSYLRYNEEVRSYFGDSGILLPLNVEAGADWAQLCDFLGKPIPEAPFPHANPQTYSWQDADRTKRKFRPKHAIICQHCKHPTIFNTSVPGSRSAAKTGSKGIRRLSPGNIRQEWRKPTVQDLQHSPVVRRAMYATHRLLNTFRSPAAAGTRRQGDRPLPEDELGIVSCFFNPTGSRRRLQNFKQFLAAVDATGLRCVVVELAFGSNPFEITDRDDLIQVRCDDVLWHKERLINLGIGRLLSQGMRKIAWLDGDILFQEKNWPIEIARRLDHARLCQVFEKVKITADDHAPPMLGPSSVKYFRDHGRLLPQPPLRSTLARGMLLGGQSGFGWAARAEVLEQSPLFEHAVVGGGDKLILAASFADQLSDQHMERLTQSNFACESCGYRNRSSAYTKHYLRWAERWNAAVNGSVDYARLTISDLYHGKRQDRAYMTRHDILYRHEFDPAGDLVESSAGCLQWADGKGLLSREVEAYFLARRDDA</sequence>
<evidence type="ECO:0000313" key="2">
    <source>
        <dbReference type="EMBL" id="MEJ8569662.1"/>
    </source>
</evidence>
<dbReference type="AlphaFoldDB" id="A0AAW9RHK3"/>
<dbReference type="Pfam" id="PF17784">
    <property type="entry name" value="Sulfotransfer_4"/>
    <property type="match status" value="1"/>
</dbReference>
<dbReference type="SUPFAM" id="SSF52540">
    <property type="entry name" value="P-loop containing nucleoside triphosphate hydrolases"/>
    <property type="match status" value="1"/>
</dbReference>
<evidence type="ECO:0000313" key="3">
    <source>
        <dbReference type="Proteomes" id="UP001359886"/>
    </source>
</evidence>
<protein>
    <submittedName>
        <fullName evidence="2">Sulfotransferase family protein</fullName>
    </submittedName>
</protein>
<dbReference type="EMBL" id="JAZHOG010000017">
    <property type="protein sequence ID" value="MEJ8569662.1"/>
    <property type="molecule type" value="Genomic_DNA"/>
</dbReference>
<name>A0AAW9RHK3_9GAMM</name>
<comment type="caution">
    <text evidence="2">The sequence shown here is derived from an EMBL/GenBank/DDBJ whole genome shotgun (WGS) entry which is preliminary data.</text>
</comment>
<evidence type="ECO:0000256" key="1">
    <source>
        <dbReference type="SAM" id="MobiDB-lite"/>
    </source>
</evidence>
<reference evidence="2 3" key="1">
    <citation type="submission" date="2024-02" db="EMBL/GenBank/DDBJ databases">
        <title>A novel Wenzhouxiangellaceae bacterium, isolated from coastal sediments.</title>
        <authorList>
            <person name="Du Z.-J."/>
            <person name="Ye Y.-Q."/>
            <person name="Zhang X.-Y."/>
        </authorList>
    </citation>
    <scope>NUCLEOTIDE SEQUENCE [LARGE SCALE GENOMIC DNA]</scope>
    <source>
        <strain evidence="2 3">CH-27</strain>
    </source>
</reference>
<keyword evidence="3" id="KW-1185">Reference proteome</keyword>
<dbReference type="InterPro" id="IPR027417">
    <property type="entry name" value="P-loop_NTPase"/>
</dbReference>
<dbReference type="InterPro" id="IPR040632">
    <property type="entry name" value="Sulfotransfer_4"/>
</dbReference>
<gene>
    <name evidence="2" type="ORF">V3330_18685</name>
</gene>
<feature type="region of interest" description="Disordered" evidence="1">
    <location>
        <begin position="234"/>
        <end position="256"/>
    </location>
</feature>